<sequence>YVPLTRIDARRASRNAERPTRNADANAEATTPNDSTEDLALDDGSEGTDQSSDQEEFQEEDSSRLEVVAEELEMGDETPTSRAIIDDPMEGPSWLLDLPRDSPKINKQSKLEPDSTTEIHETEPLPGPSRLQVEIPPQSVSASCEFTPTVRRRKRATPTPPASPRSPHFSPRPARRNR</sequence>
<evidence type="ECO:0000313" key="3">
    <source>
        <dbReference type="Proteomes" id="UP000838756"/>
    </source>
</evidence>
<feature type="non-terminal residue" evidence="2">
    <location>
        <position position="1"/>
    </location>
</feature>
<reference evidence="2" key="1">
    <citation type="submission" date="2022-03" db="EMBL/GenBank/DDBJ databases">
        <authorList>
            <person name="Lindestad O."/>
        </authorList>
    </citation>
    <scope>NUCLEOTIDE SEQUENCE</scope>
</reference>
<gene>
    <name evidence="2" type="primary">jg13755</name>
    <name evidence="2" type="ORF">PAEG_LOCUS6147</name>
</gene>
<feature type="compositionally biased region" description="Basic and acidic residues" evidence="1">
    <location>
        <begin position="7"/>
        <end position="21"/>
    </location>
</feature>
<feature type="compositionally biased region" description="Acidic residues" evidence="1">
    <location>
        <begin position="35"/>
        <end position="60"/>
    </location>
</feature>
<dbReference type="EMBL" id="CAKXAJ010019376">
    <property type="protein sequence ID" value="CAH2218301.1"/>
    <property type="molecule type" value="Genomic_DNA"/>
</dbReference>
<proteinExistence type="predicted"/>
<feature type="region of interest" description="Disordered" evidence="1">
    <location>
        <begin position="1"/>
        <end position="178"/>
    </location>
</feature>
<accession>A0A8S4QSP4</accession>
<evidence type="ECO:0000256" key="1">
    <source>
        <dbReference type="SAM" id="MobiDB-lite"/>
    </source>
</evidence>
<comment type="caution">
    <text evidence="2">The sequence shown here is derived from an EMBL/GenBank/DDBJ whole genome shotgun (WGS) entry which is preliminary data.</text>
</comment>
<feature type="compositionally biased region" description="Basic and acidic residues" evidence="1">
    <location>
        <begin position="98"/>
        <end position="123"/>
    </location>
</feature>
<name>A0A8S4QSP4_9NEOP</name>
<dbReference type="OrthoDB" id="7488133at2759"/>
<organism evidence="2 3">
    <name type="scientific">Pararge aegeria aegeria</name>
    <dbReference type="NCBI Taxonomy" id="348720"/>
    <lineage>
        <taxon>Eukaryota</taxon>
        <taxon>Metazoa</taxon>
        <taxon>Ecdysozoa</taxon>
        <taxon>Arthropoda</taxon>
        <taxon>Hexapoda</taxon>
        <taxon>Insecta</taxon>
        <taxon>Pterygota</taxon>
        <taxon>Neoptera</taxon>
        <taxon>Endopterygota</taxon>
        <taxon>Lepidoptera</taxon>
        <taxon>Glossata</taxon>
        <taxon>Ditrysia</taxon>
        <taxon>Papilionoidea</taxon>
        <taxon>Nymphalidae</taxon>
        <taxon>Satyrinae</taxon>
        <taxon>Satyrini</taxon>
        <taxon>Parargina</taxon>
        <taxon>Pararge</taxon>
    </lineage>
</organism>
<dbReference type="AlphaFoldDB" id="A0A8S4QSP4"/>
<keyword evidence="3" id="KW-1185">Reference proteome</keyword>
<protein>
    <submittedName>
        <fullName evidence="2">Jg13755 protein</fullName>
    </submittedName>
</protein>
<evidence type="ECO:0000313" key="2">
    <source>
        <dbReference type="EMBL" id="CAH2218301.1"/>
    </source>
</evidence>
<dbReference type="Proteomes" id="UP000838756">
    <property type="component" value="Unassembled WGS sequence"/>
</dbReference>